<accession>A0A0R3CTU2</accession>
<protein>
    <recommendedName>
        <fullName evidence="2">Phosphocarrier protein HPr</fullName>
    </recommendedName>
    <alternativeName>
        <fullName evidence="5">Histidine-containing protein</fullName>
    </alternativeName>
</protein>
<dbReference type="InterPro" id="IPR001020">
    <property type="entry name" value="PTS_HPr_His_P_site"/>
</dbReference>
<dbReference type="AlphaFoldDB" id="A0A0R3CTU2"/>
<proteinExistence type="predicted"/>
<evidence type="ECO:0000256" key="5">
    <source>
        <dbReference type="ARBA" id="ARBA00033055"/>
    </source>
</evidence>
<dbReference type="InterPro" id="IPR000032">
    <property type="entry name" value="HPr-like"/>
</dbReference>
<evidence type="ECO:0000313" key="7">
    <source>
        <dbReference type="EMBL" id="KRQ01099.1"/>
    </source>
</evidence>
<dbReference type="Pfam" id="PF00381">
    <property type="entry name" value="PTS-HPr"/>
    <property type="match status" value="1"/>
</dbReference>
<keyword evidence="4" id="KW-0762">Sugar transport</keyword>
<dbReference type="Gene3D" id="3.30.1340.10">
    <property type="entry name" value="HPr-like"/>
    <property type="match status" value="1"/>
</dbReference>
<dbReference type="NCBIfam" id="TIGR01003">
    <property type="entry name" value="PTS_HPr_family"/>
    <property type="match status" value="1"/>
</dbReference>
<evidence type="ECO:0000256" key="3">
    <source>
        <dbReference type="ARBA" id="ARBA00022448"/>
    </source>
</evidence>
<feature type="domain" description="HPr" evidence="6">
    <location>
        <begin position="15"/>
        <end position="104"/>
    </location>
</feature>
<dbReference type="PRINTS" id="PR00107">
    <property type="entry name" value="PHOSPHOCPHPR"/>
</dbReference>
<gene>
    <name evidence="7" type="ORF">AOQ71_39670</name>
</gene>
<dbReference type="RefSeq" id="WP_057758806.1">
    <property type="nucleotide sequence ID" value="NZ_LJYG01000112.1"/>
</dbReference>
<dbReference type="Proteomes" id="UP000051936">
    <property type="component" value="Unassembled WGS sequence"/>
</dbReference>
<comment type="function">
    <text evidence="1">General (non sugar-specific) component of the phosphoenolpyruvate-dependent sugar phosphotransferase system (sugar PTS). This major carbohydrate active-transport system catalyzes the phosphorylation of incoming sugar substrates concomitantly with their translocation across the cell membrane. The phosphoryl group from phosphoenolpyruvate (PEP) is transferred to the phosphoryl carrier protein HPr by enzyme I. Phospho-HPr then transfers it to the PTS EIIA domain.</text>
</comment>
<dbReference type="PANTHER" id="PTHR33705:SF1">
    <property type="entry name" value="PHOSPHOCARRIER PROTEIN HPR"/>
    <property type="match status" value="1"/>
</dbReference>
<keyword evidence="8" id="KW-1185">Reference proteome</keyword>
<dbReference type="InterPro" id="IPR035895">
    <property type="entry name" value="HPr-like_sf"/>
</dbReference>
<dbReference type="SUPFAM" id="SSF55594">
    <property type="entry name" value="HPr-like"/>
    <property type="match status" value="1"/>
</dbReference>
<dbReference type="OrthoDB" id="9807562at2"/>
<dbReference type="CDD" id="cd00367">
    <property type="entry name" value="PTS-HPr_like"/>
    <property type="match status" value="1"/>
</dbReference>
<name>A0A0R3CTU2_9BRAD</name>
<evidence type="ECO:0000256" key="2">
    <source>
        <dbReference type="ARBA" id="ARBA00020422"/>
    </source>
</evidence>
<dbReference type="PROSITE" id="PS00369">
    <property type="entry name" value="PTS_HPR_HIS"/>
    <property type="match status" value="1"/>
</dbReference>
<dbReference type="PANTHER" id="PTHR33705">
    <property type="entry name" value="PHOSPHOCARRIER PROTEIN HPR"/>
    <property type="match status" value="1"/>
</dbReference>
<evidence type="ECO:0000313" key="8">
    <source>
        <dbReference type="Proteomes" id="UP000051936"/>
    </source>
</evidence>
<keyword evidence="3" id="KW-0813">Transport</keyword>
<comment type="caution">
    <text evidence="7">The sequence shown here is derived from an EMBL/GenBank/DDBJ whole genome shotgun (WGS) entry which is preliminary data.</text>
</comment>
<evidence type="ECO:0000256" key="4">
    <source>
        <dbReference type="ARBA" id="ARBA00022597"/>
    </source>
</evidence>
<dbReference type="EMBL" id="LJYG01000112">
    <property type="protein sequence ID" value="KRQ01099.1"/>
    <property type="molecule type" value="Genomic_DNA"/>
</dbReference>
<dbReference type="PROSITE" id="PS51350">
    <property type="entry name" value="PTS_HPR_DOM"/>
    <property type="match status" value="1"/>
</dbReference>
<dbReference type="InterPro" id="IPR050399">
    <property type="entry name" value="HPr"/>
</dbReference>
<dbReference type="STRING" id="989370.AOQ71_39670"/>
<sequence length="104" mass="10792">MHDVNANRAAQTFAPLTASAVLVNPVGLHARPSVKLTQLAKGFTAKIEIALAAEGPWTDAKSPVKVMRVKAPQGATLHFRVNGPDGEAALAAMLALVHDGFGEA</sequence>
<organism evidence="7 8">
    <name type="scientific">Bradyrhizobium manausense</name>
    <dbReference type="NCBI Taxonomy" id="989370"/>
    <lineage>
        <taxon>Bacteria</taxon>
        <taxon>Pseudomonadati</taxon>
        <taxon>Pseudomonadota</taxon>
        <taxon>Alphaproteobacteria</taxon>
        <taxon>Hyphomicrobiales</taxon>
        <taxon>Nitrobacteraceae</taxon>
        <taxon>Bradyrhizobium</taxon>
    </lineage>
</organism>
<evidence type="ECO:0000256" key="1">
    <source>
        <dbReference type="ARBA" id="ARBA00003681"/>
    </source>
</evidence>
<evidence type="ECO:0000259" key="6">
    <source>
        <dbReference type="PROSITE" id="PS51350"/>
    </source>
</evidence>
<reference evidence="7 8" key="1">
    <citation type="submission" date="2015-09" db="EMBL/GenBank/DDBJ databases">
        <title>Draft Genome Sequence of Bradyrhizobium manausense Strain BR 3351T, a Novel Symbiotic Nitrogen-Fixing Alphaproteobacterium Isolated from Brazilian Amazon Rain Forest.</title>
        <authorList>
            <person name="De Araujo J.L."/>
            <person name="Zilli J.E."/>
        </authorList>
    </citation>
    <scope>NUCLEOTIDE SEQUENCE [LARGE SCALE GENOMIC DNA]</scope>
    <source>
        <strain evidence="7 8">BR3351</strain>
    </source>
</reference>